<dbReference type="PROSITE" id="PS50975">
    <property type="entry name" value="ATP_GRASP"/>
    <property type="match status" value="1"/>
</dbReference>
<dbReference type="STRING" id="1232683.ADIMK_1779"/>
<dbReference type="OrthoDB" id="9800957at2"/>
<dbReference type="Gene3D" id="3.30.1490.20">
    <property type="entry name" value="ATP-grasp fold, A domain"/>
    <property type="match status" value="1"/>
</dbReference>
<dbReference type="PANTHER" id="PTHR21621:SF0">
    <property type="entry name" value="BETA-CITRYLGLUTAMATE SYNTHASE B-RELATED"/>
    <property type="match status" value="1"/>
</dbReference>
<organism evidence="4 5">
    <name type="scientific">Marinobacterium lacunae</name>
    <dbReference type="NCBI Taxonomy" id="1232683"/>
    <lineage>
        <taxon>Bacteria</taxon>
        <taxon>Pseudomonadati</taxon>
        <taxon>Pseudomonadota</taxon>
        <taxon>Gammaproteobacteria</taxon>
        <taxon>Oceanospirillales</taxon>
        <taxon>Oceanospirillaceae</taxon>
        <taxon>Marinobacterium</taxon>
    </lineage>
</organism>
<dbReference type="Pfam" id="PF14401">
    <property type="entry name" value="RLAN"/>
    <property type="match status" value="1"/>
</dbReference>
<dbReference type="Proteomes" id="UP000028252">
    <property type="component" value="Unassembled WGS sequence"/>
</dbReference>
<keyword evidence="2" id="KW-0547">Nucleotide-binding</keyword>
<dbReference type="InterPro" id="IPR011761">
    <property type="entry name" value="ATP-grasp"/>
</dbReference>
<dbReference type="GO" id="GO:0018169">
    <property type="term" value="F:ribosomal S6-glutamic acid ligase activity"/>
    <property type="evidence" value="ECO:0007669"/>
    <property type="project" value="TreeGrafter"/>
</dbReference>
<evidence type="ECO:0000259" key="3">
    <source>
        <dbReference type="PROSITE" id="PS50975"/>
    </source>
</evidence>
<dbReference type="eggNOG" id="COG0189">
    <property type="taxonomic scope" value="Bacteria"/>
</dbReference>
<dbReference type="PATRIC" id="fig|1232683.4.peg.1753"/>
<dbReference type="InterPro" id="IPR013815">
    <property type="entry name" value="ATP_grasp_subdomain_1"/>
</dbReference>
<feature type="domain" description="ATP-grasp" evidence="3">
    <location>
        <begin position="290"/>
        <end position="484"/>
    </location>
</feature>
<dbReference type="GO" id="GO:0005737">
    <property type="term" value="C:cytoplasm"/>
    <property type="evidence" value="ECO:0007669"/>
    <property type="project" value="TreeGrafter"/>
</dbReference>
<dbReference type="GO" id="GO:0009432">
    <property type="term" value="P:SOS response"/>
    <property type="evidence" value="ECO:0007669"/>
    <property type="project" value="TreeGrafter"/>
</dbReference>
<evidence type="ECO:0000313" key="4">
    <source>
        <dbReference type="EMBL" id="KEA64044.1"/>
    </source>
</evidence>
<evidence type="ECO:0000256" key="1">
    <source>
        <dbReference type="ARBA" id="ARBA00023211"/>
    </source>
</evidence>
<name>A0A081FZT9_9GAMM</name>
<dbReference type="PANTHER" id="PTHR21621">
    <property type="entry name" value="RIBOSOMAL PROTEIN S6 MODIFICATION PROTEIN"/>
    <property type="match status" value="1"/>
</dbReference>
<dbReference type="EMBL" id="JMQN01000021">
    <property type="protein sequence ID" value="KEA64044.1"/>
    <property type="molecule type" value="Genomic_DNA"/>
</dbReference>
<keyword evidence="2" id="KW-0067">ATP-binding</keyword>
<dbReference type="GO" id="GO:0005524">
    <property type="term" value="F:ATP binding"/>
    <property type="evidence" value="ECO:0007669"/>
    <property type="project" value="UniProtKB-UniRule"/>
</dbReference>
<dbReference type="AlphaFoldDB" id="A0A081FZT9"/>
<dbReference type="Pfam" id="PF08443">
    <property type="entry name" value="RimK"/>
    <property type="match status" value="1"/>
</dbReference>
<dbReference type="InterPro" id="IPR013651">
    <property type="entry name" value="ATP-grasp_RimK-type"/>
</dbReference>
<sequence>MAGFYVVVDDLEDWAPYFPSRDVISFEQYMSLPEGEGKGRTRVINCCRNSRALGRGYYCSLLAEARGHNVIPSVQVINDLRRKSLWSLELEAVEAALDRLALNDGEQSQQLDLRIFFGEIDTPQLTPLAHQLFERFPIPLLEVRLKRDQGWHIQRIKQGALRDLADESEQDRFAQSLDRFSNRIWRKPRTRKHYRYDLAMLIDPKEKLPPSDRAALAGFVRAGRRLGINVQQIGKQDYQRLAEYDGLFIRETTSIDHHTYRFARKAAAEGLVVMDDPTSILRCTNKVYLADLLRTHKVPTPKTMIVSDARGETVELIAETLGLPVVLKIPDGAFSRGVIKVETIESLSKELKRLRQNSSLILAQEFMYTDYDWRIGVLNNKPLYACRYFMVQDHWQIYRHEGGNEPDSGGFDTPAIWEVPRKVLDVALKATRLIGDGLYGVDIKQSGDKVVVIEVNDNPSIDSGVEDLQLGGALYHEIMAEFLRRMELKRQMRV</sequence>
<dbReference type="InterPro" id="IPR025839">
    <property type="entry name" value="RLAN_dom"/>
</dbReference>
<dbReference type="GO" id="GO:0046872">
    <property type="term" value="F:metal ion binding"/>
    <property type="evidence" value="ECO:0007669"/>
    <property type="project" value="InterPro"/>
</dbReference>
<dbReference type="Gene3D" id="3.30.470.20">
    <property type="entry name" value="ATP-grasp fold, B domain"/>
    <property type="match status" value="1"/>
</dbReference>
<keyword evidence="5" id="KW-1185">Reference proteome</keyword>
<proteinExistence type="predicted"/>
<evidence type="ECO:0000256" key="2">
    <source>
        <dbReference type="PROSITE-ProRule" id="PRU00409"/>
    </source>
</evidence>
<dbReference type="SUPFAM" id="SSF56059">
    <property type="entry name" value="Glutathione synthetase ATP-binding domain-like"/>
    <property type="match status" value="1"/>
</dbReference>
<protein>
    <submittedName>
        <fullName evidence="4">Ribosomal protein S6 glutaminyl transferase related protein</fullName>
    </submittedName>
</protein>
<dbReference type="GO" id="GO:0016740">
    <property type="term" value="F:transferase activity"/>
    <property type="evidence" value="ECO:0007669"/>
    <property type="project" value="UniProtKB-KW"/>
</dbReference>
<keyword evidence="1" id="KW-0464">Manganese</keyword>
<dbReference type="RefSeq" id="WP_036186473.1">
    <property type="nucleotide sequence ID" value="NZ_JMQN01000021.1"/>
</dbReference>
<evidence type="ECO:0000313" key="5">
    <source>
        <dbReference type="Proteomes" id="UP000028252"/>
    </source>
</evidence>
<comment type="caution">
    <text evidence="4">The sequence shown here is derived from an EMBL/GenBank/DDBJ whole genome shotgun (WGS) entry which is preliminary data.</text>
</comment>
<accession>A0A081FZT9</accession>
<reference evidence="4 5" key="1">
    <citation type="submission" date="2014-04" db="EMBL/GenBank/DDBJ databases">
        <title>Marinobacterium kochiensis sp. nov., isolated from sediment sample collected from Kochi backwaters in Kerala, India.</title>
        <authorList>
            <person name="Singh A."/>
            <person name="Pinnaka A.K."/>
        </authorList>
    </citation>
    <scope>NUCLEOTIDE SEQUENCE [LARGE SCALE GENOMIC DNA]</scope>
    <source>
        <strain evidence="4 5">AK27</strain>
    </source>
</reference>
<keyword evidence="4" id="KW-0808">Transferase</keyword>
<gene>
    <name evidence="4" type="ORF">ADIMK_1779</name>
</gene>